<name>A0A383E6R1_9ZZZZ</name>
<accession>A0A383E6R1</accession>
<proteinExistence type="predicted"/>
<evidence type="ECO:0000313" key="1">
    <source>
        <dbReference type="EMBL" id="SVE52532.1"/>
    </source>
</evidence>
<reference evidence="1" key="1">
    <citation type="submission" date="2018-05" db="EMBL/GenBank/DDBJ databases">
        <authorList>
            <person name="Lanie J.A."/>
            <person name="Ng W.-L."/>
            <person name="Kazmierczak K.M."/>
            <person name="Andrzejewski T.M."/>
            <person name="Davidsen T.M."/>
            <person name="Wayne K.J."/>
            <person name="Tettelin H."/>
            <person name="Glass J.I."/>
            <person name="Rusch D."/>
            <person name="Podicherti R."/>
            <person name="Tsui H.-C.T."/>
            <person name="Winkler M.E."/>
        </authorList>
    </citation>
    <scope>NUCLEOTIDE SEQUENCE</scope>
</reference>
<organism evidence="1">
    <name type="scientific">marine metagenome</name>
    <dbReference type="NCBI Taxonomy" id="408172"/>
    <lineage>
        <taxon>unclassified sequences</taxon>
        <taxon>metagenomes</taxon>
        <taxon>ecological metagenomes</taxon>
    </lineage>
</organism>
<protein>
    <submittedName>
        <fullName evidence="1">Uncharacterized protein</fullName>
    </submittedName>
</protein>
<dbReference type="AlphaFoldDB" id="A0A383E6R1"/>
<sequence>MIAPPWPQTQAHSLFLRRFQTIATDLCRTIKGLQGSLASLGHFGGRLVEQRARVEEVRDLRILVQELEEKLEAYPV</sequence>
<dbReference type="EMBL" id="UINC01223366">
    <property type="protein sequence ID" value="SVE52532.1"/>
    <property type="molecule type" value="Genomic_DNA"/>
</dbReference>
<gene>
    <name evidence="1" type="ORF">METZ01_LOCUS505386</name>
</gene>